<sequence length="49" mass="4972">VMEYESKGGHMQNHIGTKSLDGNAKDVGAGDSAAPRPGAASASNAQNHH</sequence>
<feature type="region of interest" description="Disordered" evidence="1">
    <location>
        <begin position="1"/>
        <end position="49"/>
    </location>
</feature>
<organism evidence="2">
    <name type="scientific">Arion vulgaris</name>
    <dbReference type="NCBI Taxonomy" id="1028688"/>
    <lineage>
        <taxon>Eukaryota</taxon>
        <taxon>Metazoa</taxon>
        <taxon>Spiralia</taxon>
        <taxon>Lophotrochozoa</taxon>
        <taxon>Mollusca</taxon>
        <taxon>Gastropoda</taxon>
        <taxon>Heterobranchia</taxon>
        <taxon>Euthyneura</taxon>
        <taxon>Panpulmonata</taxon>
        <taxon>Eupulmonata</taxon>
        <taxon>Stylommatophora</taxon>
        <taxon>Helicina</taxon>
        <taxon>Arionoidea</taxon>
        <taxon>Arionidae</taxon>
        <taxon>Arion</taxon>
    </lineage>
</organism>
<feature type="compositionally biased region" description="Low complexity" evidence="1">
    <location>
        <begin position="29"/>
        <end position="49"/>
    </location>
</feature>
<name>A0A0B6YW10_9EUPU</name>
<evidence type="ECO:0000256" key="1">
    <source>
        <dbReference type="SAM" id="MobiDB-lite"/>
    </source>
</evidence>
<accession>A0A0B6YW10</accession>
<evidence type="ECO:0000313" key="2">
    <source>
        <dbReference type="EMBL" id="CEK59931.1"/>
    </source>
</evidence>
<feature type="non-terminal residue" evidence="2">
    <location>
        <position position="1"/>
    </location>
</feature>
<gene>
    <name evidence="2" type="primary">ORF37884</name>
</gene>
<protein>
    <submittedName>
        <fullName evidence="2">Uncharacterized protein</fullName>
    </submittedName>
</protein>
<reference evidence="2" key="1">
    <citation type="submission" date="2014-12" db="EMBL/GenBank/DDBJ databases">
        <title>Insight into the proteome of Arion vulgaris.</title>
        <authorList>
            <person name="Aradska J."/>
            <person name="Bulat T."/>
            <person name="Smidak R."/>
            <person name="Sarate P."/>
            <person name="Gangsoo J."/>
            <person name="Sialana F."/>
            <person name="Bilban M."/>
            <person name="Lubec G."/>
        </authorList>
    </citation>
    <scope>NUCLEOTIDE SEQUENCE</scope>
    <source>
        <tissue evidence="2">Skin</tissue>
    </source>
</reference>
<dbReference type="AlphaFoldDB" id="A0A0B6YW10"/>
<proteinExistence type="predicted"/>
<dbReference type="EMBL" id="HACG01013066">
    <property type="protein sequence ID" value="CEK59931.1"/>
    <property type="molecule type" value="Transcribed_RNA"/>
</dbReference>